<feature type="domain" description="Daxx histone-binding" evidence="2">
    <location>
        <begin position="316"/>
        <end position="401"/>
    </location>
</feature>
<dbReference type="Proteomes" id="UP001163046">
    <property type="component" value="Unassembled WGS sequence"/>
</dbReference>
<feature type="compositionally biased region" description="Low complexity" evidence="1">
    <location>
        <begin position="437"/>
        <end position="447"/>
    </location>
</feature>
<dbReference type="GO" id="GO:0042981">
    <property type="term" value="P:regulation of apoptotic process"/>
    <property type="evidence" value="ECO:0007669"/>
    <property type="project" value="TreeGrafter"/>
</dbReference>
<feature type="compositionally biased region" description="Basic and acidic residues" evidence="1">
    <location>
        <begin position="618"/>
        <end position="634"/>
    </location>
</feature>
<keyword evidence="4" id="KW-1185">Reference proteome</keyword>
<evidence type="ECO:0000313" key="4">
    <source>
        <dbReference type="Proteomes" id="UP001163046"/>
    </source>
</evidence>
<dbReference type="GO" id="GO:0016605">
    <property type="term" value="C:PML body"/>
    <property type="evidence" value="ECO:0007669"/>
    <property type="project" value="TreeGrafter"/>
</dbReference>
<dbReference type="GO" id="GO:0003713">
    <property type="term" value="F:transcription coactivator activity"/>
    <property type="evidence" value="ECO:0007669"/>
    <property type="project" value="TreeGrafter"/>
</dbReference>
<reference evidence="3" key="1">
    <citation type="submission" date="2023-01" db="EMBL/GenBank/DDBJ databases">
        <title>Genome assembly of the deep-sea coral Lophelia pertusa.</title>
        <authorList>
            <person name="Herrera S."/>
            <person name="Cordes E."/>
        </authorList>
    </citation>
    <scope>NUCLEOTIDE SEQUENCE</scope>
    <source>
        <strain evidence="3">USNM1676648</strain>
        <tissue evidence="3">Polyp</tissue>
    </source>
</reference>
<dbReference type="GO" id="GO:0006334">
    <property type="term" value="P:nucleosome assembly"/>
    <property type="evidence" value="ECO:0007669"/>
    <property type="project" value="TreeGrafter"/>
</dbReference>
<dbReference type="InterPro" id="IPR046378">
    <property type="entry name" value="DAXX_histone-bd"/>
</dbReference>
<dbReference type="GO" id="GO:0042393">
    <property type="term" value="F:histone binding"/>
    <property type="evidence" value="ECO:0007669"/>
    <property type="project" value="InterPro"/>
</dbReference>
<dbReference type="PANTHER" id="PTHR12766:SF7">
    <property type="entry name" value="DEATH DOMAIN-ASSOCIATED PROTEIN 6"/>
    <property type="match status" value="1"/>
</dbReference>
<dbReference type="Pfam" id="PF20920">
    <property type="entry name" value="DAXX_hist_bd"/>
    <property type="match status" value="1"/>
</dbReference>
<dbReference type="OrthoDB" id="7492809at2759"/>
<feature type="region of interest" description="Disordered" evidence="1">
    <location>
        <begin position="406"/>
        <end position="536"/>
    </location>
</feature>
<feature type="region of interest" description="Disordered" evidence="1">
    <location>
        <begin position="149"/>
        <end position="206"/>
    </location>
</feature>
<dbReference type="PANTHER" id="PTHR12766">
    <property type="entry name" value="DEATH DOMAIN-ASSOCIATED PROTEIN 6 DAXX"/>
    <property type="match status" value="1"/>
</dbReference>
<feature type="compositionally biased region" description="Basic and acidic residues" evidence="1">
    <location>
        <begin position="701"/>
        <end position="712"/>
    </location>
</feature>
<dbReference type="GO" id="GO:0003714">
    <property type="term" value="F:transcription corepressor activity"/>
    <property type="evidence" value="ECO:0007669"/>
    <property type="project" value="TreeGrafter"/>
</dbReference>
<dbReference type="GO" id="GO:0050681">
    <property type="term" value="F:nuclear androgen receptor binding"/>
    <property type="evidence" value="ECO:0007669"/>
    <property type="project" value="TreeGrafter"/>
</dbReference>
<proteinExistence type="predicted"/>
<dbReference type="Gene3D" id="1.20.58.2170">
    <property type="match status" value="1"/>
</dbReference>
<organism evidence="3 4">
    <name type="scientific">Desmophyllum pertusum</name>
    <dbReference type="NCBI Taxonomy" id="174260"/>
    <lineage>
        <taxon>Eukaryota</taxon>
        <taxon>Metazoa</taxon>
        <taxon>Cnidaria</taxon>
        <taxon>Anthozoa</taxon>
        <taxon>Hexacorallia</taxon>
        <taxon>Scleractinia</taxon>
        <taxon>Caryophylliina</taxon>
        <taxon>Caryophylliidae</taxon>
        <taxon>Desmophyllum</taxon>
    </lineage>
</organism>
<name>A0A9W9Z0V5_9CNID</name>
<feature type="compositionally biased region" description="Polar residues" evidence="1">
    <location>
        <begin position="525"/>
        <end position="536"/>
    </location>
</feature>
<dbReference type="AlphaFoldDB" id="A0A9W9Z0V5"/>
<evidence type="ECO:0000313" key="3">
    <source>
        <dbReference type="EMBL" id="KAJ7372274.1"/>
    </source>
</evidence>
<sequence length="862" mass="95724">MEGSNSARSEAIVIISSDEDEEENVQELFKEFVSKVERYVEQSVVVFLKLKFAEARSEFVSSAKLKNALKWRTRQMEDSNGYIYTGDICKLLATDLKTDDCKKESDCGEEVVGDAVARNDDVAIHSSRVEADVNKGIIQVTIDNCEEDDSTTVSERISTEISSPRPSTSTAQPSTSVNGEGKIKRKRKPTETPSPSKKNLTPQKRKKLVKRLKLKLKHVSDQIKILNQAELSLEEMEMCDSTYIQEGRLKERFNRIWDKICQLQGKPPDTGRVTENEVRCRTTRLPVIDRAINKFLKERKNRFPDIFDVSNVVMEANKKHGLKLSNHAINEMSDDVFMCIGNKLQKRRKRDLNLNFGCFLTDDYHPSKDPAINDLSLRKKLEENKRVSKRALDDVFNKFTHYGRMKTRENSGSSSSSDSEETNPENSEKVALKRKFSQISNTQSSDSSENECDDFGLEEEEDGSDDPDRSKEELEYGSTPEKSVEEKLKKRQSIRKVSDTSENDLEDFIIKTPLQVSRNKEPTENDTASDPTNLSENCAVVELPVSVLPEGDDISVERTAIVEIDCTLQHSEIEPTEQANVSEKDDNNACVSEDQEITAVQHIPRGDALSKSSQGSGSEKKSDSNVSSLRKEDLTTESSDISAPSQQSQSQSVSSDVLISIDDSDDKPEVLSDTAAGSSQSSNFVDSGEEVIAARSPLVNGRHESKKNKNFDVKTSPSVSIPLTPVSLKGRKPLFLLSTKKRKAENGSLEYESPLKIFRNATLEIVGKNEDASLNNTETVHQKSSCNGSVALSENGSDELPAAAVTNSPPAKATINGHSNLEKTVSRIKLALSLNKSGRNSPKKVVERTSDVIVLSDDDSDS</sequence>
<comment type="caution">
    <text evidence="3">The sequence shown here is derived from an EMBL/GenBank/DDBJ whole genome shotgun (WGS) entry which is preliminary data.</text>
</comment>
<dbReference type="InterPro" id="IPR046426">
    <property type="entry name" value="DAXX_histone-bd_sf"/>
</dbReference>
<dbReference type="EMBL" id="MU826837">
    <property type="protein sequence ID" value="KAJ7372274.1"/>
    <property type="molecule type" value="Genomic_DNA"/>
</dbReference>
<gene>
    <name evidence="3" type="ORF">OS493_019718</name>
</gene>
<evidence type="ECO:0000256" key="1">
    <source>
        <dbReference type="SAM" id="MobiDB-lite"/>
    </source>
</evidence>
<protein>
    <recommendedName>
        <fullName evidence="2">Daxx histone-binding domain-containing protein</fullName>
    </recommendedName>
</protein>
<feature type="region of interest" description="Disordered" evidence="1">
    <location>
        <begin position="570"/>
        <end position="724"/>
    </location>
</feature>
<evidence type="ECO:0000259" key="2">
    <source>
        <dbReference type="Pfam" id="PF20920"/>
    </source>
</evidence>
<feature type="compositionally biased region" description="Polar residues" evidence="1">
    <location>
        <begin position="675"/>
        <end position="685"/>
    </location>
</feature>
<accession>A0A9W9Z0V5</accession>
<feature type="compositionally biased region" description="Acidic residues" evidence="1">
    <location>
        <begin position="448"/>
        <end position="465"/>
    </location>
</feature>
<feature type="compositionally biased region" description="Low complexity" evidence="1">
    <location>
        <begin position="638"/>
        <end position="661"/>
    </location>
</feature>
<feature type="compositionally biased region" description="Polar residues" evidence="1">
    <location>
        <begin position="151"/>
        <end position="178"/>
    </location>
</feature>
<feature type="compositionally biased region" description="Polar residues" evidence="1">
    <location>
        <begin position="191"/>
        <end position="202"/>
    </location>
</feature>